<dbReference type="AlphaFoldDB" id="A0A5A8CPN0"/>
<dbReference type="PANTHER" id="PTHR47216">
    <property type="match status" value="1"/>
</dbReference>
<dbReference type="PROSITE" id="PS50056">
    <property type="entry name" value="TYR_PHOSPHATASE_2"/>
    <property type="match status" value="1"/>
</dbReference>
<name>A0A5A8CPN0_CAFRO</name>
<dbReference type="PROSITE" id="PS00383">
    <property type="entry name" value="TYR_PHOSPHATASE_1"/>
    <property type="match status" value="1"/>
</dbReference>
<organism evidence="3 5">
    <name type="scientific">Cafeteria roenbergensis</name>
    <name type="common">Marine flagellate</name>
    <dbReference type="NCBI Taxonomy" id="33653"/>
    <lineage>
        <taxon>Eukaryota</taxon>
        <taxon>Sar</taxon>
        <taxon>Stramenopiles</taxon>
        <taxon>Bigyra</taxon>
        <taxon>Opalozoa</taxon>
        <taxon>Bicosoecida</taxon>
        <taxon>Cafeteriaceae</taxon>
        <taxon>Cafeteria</taxon>
    </lineage>
</organism>
<evidence type="ECO:0000259" key="2">
    <source>
        <dbReference type="PROSITE" id="PS50056"/>
    </source>
</evidence>
<dbReference type="InterPro" id="IPR000387">
    <property type="entry name" value="Tyr_Pase_dom"/>
</dbReference>
<feature type="transmembrane region" description="Helical" evidence="1">
    <location>
        <begin position="25"/>
        <end position="47"/>
    </location>
</feature>
<sequence length="287" mass="30082">MADSGPGGKQFARARAWGCLSRRQAFVMAAVGSVYLVAMVLVLALGAGPQPEVALVMLWPVLAHFALAAFYVFDVDVATRWLGKVPTASAGAVWAFWLARHLVSLPLVGERPYDAVAEGIYVGRWPIRFPSEFPAHCPNVVDLTAELPARADVIRGRRYACVPALDCTMPLPGALIAAAATVGGWPGGVYVHCANGHGRSACFAALLMVLRGESATWRAAVEQMKTVRPLVSVHGTQAALMDDVEASMRAAGMLPPLAAEGAVPAASPAVAAVEMAERERDAGAGSD</sequence>
<protein>
    <recommendedName>
        <fullName evidence="2">Tyrosine specific protein phosphatases domain-containing protein</fullName>
    </recommendedName>
</protein>
<keyword evidence="1" id="KW-1133">Transmembrane helix</keyword>
<accession>A0A5A8CPN0</accession>
<reference evidence="5 6" key="1">
    <citation type="submission" date="2019-07" db="EMBL/GenBank/DDBJ databases">
        <title>Genomes of Cafeteria roenbergensis.</title>
        <authorList>
            <person name="Fischer M.G."/>
            <person name="Hackl T."/>
            <person name="Roman M."/>
        </authorList>
    </citation>
    <scope>NUCLEOTIDE SEQUENCE [LARGE SCALE GENOMIC DNA]</scope>
    <source>
        <strain evidence="3 5">BVI</strain>
        <strain evidence="4 6">Cflag</strain>
    </source>
</reference>
<dbReference type="EMBL" id="VLTN01000011">
    <property type="protein sequence ID" value="KAA0154457.1"/>
    <property type="molecule type" value="Genomic_DNA"/>
</dbReference>
<dbReference type="SUPFAM" id="SSF52799">
    <property type="entry name" value="(Phosphotyrosine protein) phosphatases II"/>
    <property type="match status" value="1"/>
</dbReference>
<evidence type="ECO:0000313" key="3">
    <source>
        <dbReference type="EMBL" id="KAA0154457.1"/>
    </source>
</evidence>
<keyword evidence="1" id="KW-0812">Transmembrane</keyword>
<evidence type="ECO:0000313" key="4">
    <source>
        <dbReference type="EMBL" id="KAA0158133.1"/>
    </source>
</evidence>
<gene>
    <name evidence="3" type="ORF">FNF29_02335</name>
    <name evidence="4" type="ORF">FNF31_05548</name>
</gene>
<keyword evidence="1" id="KW-0472">Membrane</keyword>
<comment type="caution">
    <text evidence="3">The sequence shown here is derived from an EMBL/GenBank/DDBJ whole genome shotgun (WGS) entry which is preliminary data.</text>
</comment>
<dbReference type="EMBL" id="VLTM01000071">
    <property type="protein sequence ID" value="KAA0158133.1"/>
    <property type="molecule type" value="Genomic_DNA"/>
</dbReference>
<dbReference type="Gene3D" id="3.90.190.10">
    <property type="entry name" value="Protein tyrosine phosphatase superfamily"/>
    <property type="match status" value="1"/>
</dbReference>
<evidence type="ECO:0000313" key="6">
    <source>
        <dbReference type="Proteomes" id="UP000325113"/>
    </source>
</evidence>
<dbReference type="PANTHER" id="PTHR47216:SF4">
    <property type="entry name" value="OS01G0859400 PROTEIN"/>
    <property type="match status" value="1"/>
</dbReference>
<feature type="transmembrane region" description="Helical" evidence="1">
    <location>
        <begin position="53"/>
        <end position="73"/>
    </location>
</feature>
<evidence type="ECO:0000313" key="5">
    <source>
        <dbReference type="Proteomes" id="UP000323011"/>
    </source>
</evidence>
<proteinExistence type="predicted"/>
<evidence type="ECO:0000256" key="1">
    <source>
        <dbReference type="SAM" id="Phobius"/>
    </source>
</evidence>
<dbReference type="InterPro" id="IPR029021">
    <property type="entry name" value="Prot-tyrosine_phosphatase-like"/>
</dbReference>
<dbReference type="Proteomes" id="UP000325113">
    <property type="component" value="Unassembled WGS sequence"/>
</dbReference>
<keyword evidence="5" id="KW-1185">Reference proteome</keyword>
<feature type="domain" description="Tyrosine specific protein phosphatases" evidence="2">
    <location>
        <begin position="184"/>
        <end position="239"/>
    </location>
</feature>
<dbReference type="InterPro" id="IPR016130">
    <property type="entry name" value="Tyr_Pase_AS"/>
</dbReference>
<dbReference type="Proteomes" id="UP000323011">
    <property type="component" value="Unassembled WGS sequence"/>
</dbReference>